<evidence type="ECO:0000313" key="5">
    <source>
        <dbReference type="Proteomes" id="UP000297014"/>
    </source>
</evidence>
<gene>
    <name evidence="3" type="ORF">AJ85_01540</name>
    <name evidence="2" type="ORF">BALCAV_0214170</name>
</gene>
<feature type="transmembrane region" description="Helical" evidence="1">
    <location>
        <begin position="103"/>
        <end position="130"/>
    </location>
</feature>
<feature type="transmembrane region" description="Helical" evidence="1">
    <location>
        <begin position="20"/>
        <end position="41"/>
    </location>
</feature>
<reference evidence="3 5" key="2">
    <citation type="submission" date="2014-01" db="EMBL/GenBank/DDBJ databases">
        <title>Draft genome sequencing of Bacillus alcalophilus CGMCC 1.3604.</title>
        <authorList>
            <person name="Yang J."/>
            <person name="Diao L."/>
            <person name="Yang S."/>
        </authorList>
    </citation>
    <scope>NUCLEOTIDE SEQUENCE [LARGE SCALE GENOMIC DNA]</scope>
    <source>
        <strain evidence="3 5">CGMCC 1.3604</strain>
    </source>
</reference>
<evidence type="ECO:0008006" key="6">
    <source>
        <dbReference type="Google" id="ProtNLM"/>
    </source>
</evidence>
<dbReference type="EMBL" id="ALPT02000047">
    <property type="protein sequence ID" value="KGA96757.1"/>
    <property type="molecule type" value="Genomic_DNA"/>
</dbReference>
<keyword evidence="4" id="KW-1185">Reference proteome</keyword>
<keyword evidence="1" id="KW-1133">Transmembrane helix</keyword>
<feature type="transmembrane region" description="Helical" evidence="1">
    <location>
        <begin position="196"/>
        <end position="227"/>
    </location>
</feature>
<dbReference type="EMBL" id="JALP01000044">
    <property type="protein sequence ID" value="THG91801.1"/>
    <property type="molecule type" value="Genomic_DNA"/>
</dbReference>
<sequence length="255" mass="29399">MIKRTFNEAFRLLHNSWLRVIGIVLLVYFIKVAAGTLPISGTVVIEMNPFYVLTSNTLTTLLFGALLNSILFFIMIDYILLSQHTMRRRFVTACSYPFRNPKLLYKGVIVLAISYLLLHIIGMMSIYAVIGSLFTASVGFNIRLFIVLFIYLLIFALIIWLYLGISQSLYILYDDPDISVFRSIKRSFFLMKGARWSLIGFIVLSFIGMIIGTLLLVVTGFIILVIYEVGRLAFYQTLLQRKRQKEWQDKIKESN</sequence>
<dbReference type="Proteomes" id="UP000002754">
    <property type="component" value="Unassembled WGS sequence"/>
</dbReference>
<dbReference type="InterPro" id="IPR010380">
    <property type="entry name" value="DUF975"/>
</dbReference>
<comment type="caution">
    <text evidence="2">The sequence shown here is derived from an EMBL/GenBank/DDBJ whole genome shotgun (WGS) entry which is preliminary data.</text>
</comment>
<dbReference type="STRING" id="1218173.BALCAV_0214170"/>
<keyword evidence="1" id="KW-0812">Transmembrane</keyword>
<organism evidence="2 4">
    <name type="scientific">Alkalihalobacillus alcalophilus ATCC 27647 = CGMCC 1.3604</name>
    <dbReference type="NCBI Taxonomy" id="1218173"/>
    <lineage>
        <taxon>Bacteria</taxon>
        <taxon>Bacillati</taxon>
        <taxon>Bacillota</taxon>
        <taxon>Bacilli</taxon>
        <taxon>Bacillales</taxon>
        <taxon>Bacillaceae</taxon>
        <taxon>Alkalihalobacillus</taxon>
    </lineage>
</organism>
<feature type="transmembrane region" description="Helical" evidence="1">
    <location>
        <begin position="142"/>
        <end position="163"/>
    </location>
</feature>
<accession>A0A094YTI8</accession>
<evidence type="ECO:0000256" key="1">
    <source>
        <dbReference type="SAM" id="Phobius"/>
    </source>
</evidence>
<evidence type="ECO:0000313" key="2">
    <source>
        <dbReference type="EMBL" id="KGA96757.1"/>
    </source>
</evidence>
<protein>
    <recommendedName>
        <fullName evidence="6">DUF975 family protein</fullName>
    </recommendedName>
</protein>
<evidence type="ECO:0000313" key="4">
    <source>
        <dbReference type="Proteomes" id="UP000002754"/>
    </source>
</evidence>
<evidence type="ECO:0000313" key="3">
    <source>
        <dbReference type="EMBL" id="THG91801.1"/>
    </source>
</evidence>
<dbReference type="AlphaFoldDB" id="A0A094YTI8"/>
<dbReference type="RefSeq" id="WP_003324717.1">
    <property type="nucleotide sequence ID" value="NZ_ALPT02000047.1"/>
</dbReference>
<proteinExistence type="predicted"/>
<dbReference type="Proteomes" id="UP000297014">
    <property type="component" value="Unassembled WGS sequence"/>
</dbReference>
<keyword evidence="1" id="KW-0472">Membrane</keyword>
<reference evidence="2 4" key="1">
    <citation type="journal article" date="2014" name="Genome Announc.">
        <title>Draft Genome Sequence of Bacillus alcalophilus AV1934, a Classic Alkaliphile Isolated from Human Feces in 1934.</title>
        <authorList>
            <person name="Attie O."/>
            <person name="Jayaprakash A."/>
            <person name="Shah H."/>
            <person name="Paulsen I.T."/>
            <person name="Morino M."/>
            <person name="Takahashi Y."/>
            <person name="Narumi I."/>
            <person name="Sachidanandam R."/>
            <person name="Satoh K."/>
            <person name="Ito M."/>
            <person name="Krulwich T.A."/>
        </authorList>
    </citation>
    <scope>NUCLEOTIDE SEQUENCE [LARGE SCALE GENOMIC DNA]</scope>
    <source>
        <strain evidence="2 4">AV1934</strain>
    </source>
</reference>
<feature type="transmembrane region" description="Helical" evidence="1">
    <location>
        <begin position="61"/>
        <end position="82"/>
    </location>
</feature>
<dbReference type="Pfam" id="PF06161">
    <property type="entry name" value="DUF975"/>
    <property type="match status" value="1"/>
</dbReference>
<name>A0A094YTI8_ALKAL</name>